<keyword evidence="1" id="KW-0808">Transferase</keyword>
<organism evidence="4 5">
    <name type="scientific">Paenibacillus brevis</name>
    <dbReference type="NCBI Taxonomy" id="2841508"/>
    <lineage>
        <taxon>Bacteria</taxon>
        <taxon>Bacillati</taxon>
        <taxon>Bacillota</taxon>
        <taxon>Bacilli</taxon>
        <taxon>Bacillales</taxon>
        <taxon>Paenibacillaceae</taxon>
        <taxon>Paenibacillus</taxon>
    </lineage>
</organism>
<keyword evidence="5" id="KW-1185">Reference proteome</keyword>
<evidence type="ECO:0000313" key="4">
    <source>
        <dbReference type="EMBL" id="MBU5672124.1"/>
    </source>
</evidence>
<accession>A0ABS6FQ95</accession>
<keyword evidence="2" id="KW-0012">Acyltransferase</keyword>
<gene>
    <name evidence="4" type="ORF">KQJ23_09850</name>
</gene>
<name>A0ABS6FQ95_9BACL</name>
<dbReference type="InterPro" id="IPR000182">
    <property type="entry name" value="GNAT_dom"/>
</dbReference>
<evidence type="ECO:0000259" key="3">
    <source>
        <dbReference type="PROSITE" id="PS51186"/>
    </source>
</evidence>
<dbReference type="PROSITE" id="PS51186">
    <property type="entry name" value="GNAT"/>
    <property type="match status" value="1"/>
</dbReference>
<comment type="caution">
    <text evidence="4">The sequence shown here is derived from an EMBL/GenBank/DDBJ whole genome shotgun (WGS) entry which is preliminary data.</text>
</comment>
<evidence type="ECO:0000256" key="1">
    <source>
        <dbReference type="ARBA" id="ARBA00022679"/>
    </source>
</evidence>
<dbReference type="CDD" id="cd04301">
    <property type="entry name" value="NAT_SF"/>
    <property type="match status" value="1"/>
</dbReference>
<proteinExistence type="predicted"/>
<dbReference type="RefSeq" id="WP_216478664.1">
    <property type="nucleotide sequence ID" value="NZ_JAHLQJ010000007.1"/>
</dbReference>
<reference evidence="4 5" key="1">
    <citation type="submission" date="2021-06" db="EMBL/GenBank/DDBJ databases">
        <authorList>
            <person name="Sun Q."/>
            <person name="Li D."/>
        </authorList>
    </citation>
    <scope>NUCLEOTIDE SEQUENCE [LARGE SCALE GENOMIC DNA]</scope>
    <source>
        <strain evidence="4 5">MSJ-6</strain>
    </source>
</reference>
<dbReference type="PANTHER" id="PTHR43420">
    <property type="entry name" value="ACETYLTRANSFERASE"/>
    <property type="match status" value="1"/>
</dbReference>
<dbReference type="InterPro" id="IPR050680">
    <property type="entry name" value="YpeA/RimI_acetyltransf"/>
</dbReference>
<dbReference type="Proteomes" id="UP000743001">
    <property type="component" value="Unassembled WGS sequence"/>
</dbReference>
<feature type="domain" description="N-acetyltransferase" evidence="3">
    <location>
        <begin position="1"/>
        <end position="166"/>
    </location>
</feature>
<evidence type="ECO:0000313" key="5">
    <source>
        <dbReference type="Proteomes" id="UP000743001"/>
    </source>
</evidence>
<evidence type="ECO:0000256" key="2">
    <source>
        <dbReference type="ARBA" id="ARBA00023315"/>
    </source>
</evidence>
<protein>
    <submittedName>
        <fullName evidence="4">GNAT family N-acetyltransferase</fullName>
    </submittedName>
</protein>
<sequence>MKIRKAELIDAGGIAKVHVDSWRTTYGNILSEWYLSQLSVEGRKNNWEWTFKNLNKDEVIYVGLNDEESIVGFACGGQSRDKDFEYDGELYAIYLLRDYQGKGYGKRLFKAVVDSLQKNGYESMMVWVLQGNPAISFYTAMGGELIGQKEITIGADKHIELVYGWRNINVFMRRAE</sequence>
<dbReference type="Pfam" id="PF00583">
    <property type="entry name" value="Acetyltransf_1"/>
    <property type="match status" value="1"/>
</dbReference>
<dbReference type="EMBL" id="JAHLQJ010000007">
    <property type="protein sequence ID" value="MBU5672124.1"/>
    <property type="molecule type" value="Genomic_DNA"/>
</dbReference>